<feature type="compositionally biased region" description="Basic and acidic residues" evidence="3">
    <location>
        <begin position="104"/>
        <end position="114"/>
    </location>
</feature>
<dbReference type="Pfam" id="PF05334">
    <property type="entry name" value="DUF719"/>
    <property type="match status" value="1"/>
</dbReference>
<evidence type="ECO:0000313" key="5">
    <source>
        <dbReference type="Proteomes" id="UP000261580"/>
    </source>
</evidence>
<feature type="region of interest" description="Disordered" evidence="3">
    <location>
        <begin position="378"/>
        <end position="432"/>
    </location>
</feature>
<dbReference type="InterPro" id="IPR007998">
    <property type="entry name" value="DUF719"/>
</dbReference>
<proteinExistence type="inferred from homology"/>
<sequence length="553" mass="60252">MSQAASSDADPSTDPTPPPVQPPDPVPGLGQDVPAAGTPPADPLQPLFSPESFDQSKEQSTTENTTTSETLEGQADQPESPAESQVTECDQPVSLEPDTEVAEEDKSVLDKEKGWGAWSSWGKSLLTTATSTVGQSLTSVKVKAGEALRLHRTSVGEEAQEEEEGAEEKTEGGVETSSRGVFSTITHAVQNTGKSVISGGLDALEFIGKKTMTVLAESDPGFKKTKTLMQKTASLSQMLKEAKEKERARLSNQPISAPTAHYGILFDDYQGLSHLEALEILSNESEAKVQAFLSSLTEEEQEEVKKELIYIKEIFIKQEEEEDVETEGGGQTKDNAADGEEFVSVLTELLFELHVAATPDKLNKARMRAHDWVSKVEQPVTTETVGRETQDQPGGEENKKEEKKKDGEELGEKKGEEEEMKGGEEPKESDPISAIYLSSVSSLAEVTARSIEQLHKVAELILHGQEQEKPARDQSHVLTRLTCAMCKEVECLAKKFSDTLLDVGGQRKAEELNPLVESVLLEGSNSTNYIQNAFQLLLPILQISHIQRLKADP</sequence>
<evidence type="ECO:0000256" key="1">
    <source>
        <dbReference type="ARBA" id="ARBA00006903"/>
    </source>
</evidence>
<dbReference type="STRING" id="32507.ENSNBRP00000021274"/>
<dbReference type="PANTHER" id="PTHR12842:SF4">
    <property type="entry name" value="PROTEIN NOXP20"/>
    <property type="match status" value="1"/>
</dbReference>
<feature type="compositionally biased region" description="Basic and acidic residues" evidence="3">
    <location>
        <begin position="385"/>
        <end position="430"/>
    </location>
</feature>
<feature type="compositionally biased region" description="Pro residues" evidence="3">
    <location>
        <begin position="14"/>
        <end position="26"/>
    </location>
</feature>
<dbReference type="Bgee" id="ENSNBRG00000016304">
    <property type="expression patterns" value="Expressed in skeletal muscle tissue and 2 other cell types or tissues"/>
</dbReference>
<reference evidence="4" key="2">
    <citation type="submission" date="2025-09" db="UniProtKB">
        <authorList>
            <consortium name="Ensembl"/>
        </authorList>
    </citation>
    <scope>IDENTIFICATION</scope>
</reference>
<dbReference type="PANTHER" id="PTHR12842">
    <property type="entry name" value="FI01459P"/>
    <property type="match status" value="1"/>
</dbReference>
<feature type="region of interest" description="Disordered" evidence="3">
    <location>
        <begin position="1"/>
        <end position="114"/>
    </location>
</feature>
<evidence type="ECO:0000313" key="4">
    <source>
        <dbReference type="Ensembl" id="ENSNBRP00000021274.1"/>
    </source>
</evidence>
<accession>A0A3Q4MWP8</accession>
<organism evidence="4 5">
    <name type="scientific">Neolamprologus brichardi</name>
    <name type="common">Fairy cichlid</name>
    <name type="synonym">Lamprologus brichardi</name>
    <dbReference type="NCBI Taxonomy" id="32507"/>
    <lineage>
        <taxon>Eukaryota</taxon>
        <taxon>Metazoa</taxon>
        <taxon>Chordata</taxon>
        <taxon>Craniata</taxon>
        <taxon>Vertebrata</taxon>
        <taxon>Euteleostomi</taxon>
        <taxon>Actinopterygii</taxon>
        <taxon>Neopterygii</taxon>
        <taxon>Teleostei</taxon>
        <taxon>Neoteleostei</taxon>
        <taxon>Acanthomorphata</taxon>
        <taxon>Ovalentaria</taxon>
        <taxon>Cichlomorphae</taxon>
        <taxon>Cichliformes</taxon>
        <taxon>Cichlidae</taxon>
        <taxon>African cichlids</taxon>
        <taxon>Pseudocrenilabrinae</taxon>
        <taxon>Lamprologini</taxon>
        <taxon>Neolamprologus</taxon>
    </lineage>
</organism>
<dbReference type="Proteomes" id="UP000261580">
    <property type="component" value="Unassembled WGS sequence"/>
</dbReference>
<feature type="region of interest" description="Disordered" evidence="3">
    <location>
        <begin position="151"/>
        <end position="178"/>
    </location>
</feature>
<dbReference type="AlphaFoldDB" id="A0A3Q4MWP8"/>
<reference evidence="4" key="1">
    <citation type="submission" date="2025-08" db="UniProtKB">
        <authorList>
            <consortium name="Ensembl"/>
        </authorList>
    </citation>
    <scope>IDENTIFICATION</scope>
</reference>
<keyword evidence="5" id="KW-1185">Reference proteome</keyword>
<dbReference type="GeneTree" id="ENSGT00390000010054"/>
<comment type="similarity">
    <text evidence="1">Belongs to the FAM114 family.</text>
</comment>
<feature type="compositionally biased region" description="Low complexity" evidence="3">
    <location>
        <begin position="58"/>
        <end position="70"/>
    </location>
</feature>
<evidence type="ECO:0000256" key="3">
    <source>
        <dbReference type="SAM" id="MobiDB-lite"/>
    </source>
</evidence>
<feature type="compositionally biased region" description="Low complexity" evidence="3">
    <location>
        <begin position="1"/>
        <end position="13"/>
    </location>
</feature>
<protein>
    <submittedName>
        <fullName evidence="4">Family with sequence similarity 114 member A1</fullName>
    </submittedName>
</protein>
<dbReference type="Ensembl" id="ENSNBRT00000021850.1">
    <property type="protein sequence ID" value="ENSNBRP00000021274.1"/>
    <property type="gene ID" value="ENSNBRG00000016304.1"/>
</dbReference>
<keyword evidence="2" id="KW-0597">Phosphoprotein</keyword>
<dbReference type="OMA" id="WSTWGKS"/>
<name>A0A3Q4MWP8_NEOBR</name>
<evidence type="ECO:0000256" key="2">
    <source>
        <dbReference type="ARBA" id="ARBA00022553"/>
    </source>
</evidence>